<dbReference type="CDD" id="cd18692">
    <property type="entry name" value="PIN_VapC-like"/>
    <property type="match status" value="1"/>
</dbReference>
<reference evidence="2" key="1">
    <citation type="submission" date="2019-10" db="EMBL/GenBank/DDBJ databases">
        <authorList>
            <consortium name="Genoscope - CEA"/>
            <person name="William W."/>
        </authorList>
    </citation>
    <scope>NUCLEOTIDE SEQUENCE [LARGE SCALE GENOMIC DNA]</scope>
    <source>
        <strain evidence="2">BBR_PRJEB10992</strain>
    </source>
</reference>
<organism evidence="2 3">
    <name type="scientific">Planktothrix serta PCC 8927</name>
    <dbReference type="NCBI Taxonomy" id="671068"/>
    <lineage>
        <taxon>Bacteria</taxon>
        <taxon>Bacillati</taxon>
        <taxon>Cyanobacteriota</taxon>
        <taxon>Cyanophyceae</taxon>
        <taxon>Oscillatoriophycideae</taxon>
        <taxon>Oscillatoriales</taxon>
        <taxon>Microcoleaceae</taxon>
        <taxon>Planktothrix</taxon>
    </lineage>
</organism>
<dbReference type="Gene3D" id="3.40.50.1010">
    <property type="entry name" value="5'-nuclease"/>
    <property type="match status" value="1"/>
</dbReference>
<dbReference type="OrthoDB" id="13900at2"/>
<keyword evidence="3" id="KW-1185">Reference proteome</keyword>
<protein>
    <recommendedName>
        <fullName evidence="1">PIN domain-containing protein</fullName>
    </recommendedName>
</protein>
<comment type="caution">
    <text evidence="2">The sequence shown here is derived from an EMBL/GenBank/DDBJ whole genome shotgun (WGS) entry which is preliminary data.</text>
</comment>
<evidence type="ECO:0000259" key="1">
    <source>
        <dbReference type="Pfam" id="PF01850"/>
    </source>
</evidence>
<sequence>MPNPLSFCDSNIWLYQFLIDPDSDRSEEIKKHNIAINLTNQKNILISTQVINEVCAVLCKKAKLSEIKIRQIIEEFYQGCIVMDIDRNIIVIASDLRTQYNFSFWDSLIVASALSGGADTLYSEDMQDGLIVSGQLNIINPFKL</sequence>
<proteinExistence type="predicted"/>
<dbReference type="AlphaFoldDB" id="A0A7Z9BVR0"/>
<evidence type="ECO:0000313" key="3">
    <source>
        <dbReference type="Proteomes" id="UP000184550"/>
    </source>
</evidence>
<accession>A0A7Z9BVR0</accession>
<evidence type="ECO:0000313" key="2">
    <source>
        <dbReference type="EMBL" id="VXD23636.1"/>
    </source>
</evidence>
<dbReference type="EMBL" id="CZCU02000155">
    <property type="protein sequence ID" value="VXD23636.1"/>
    <property type="molecule type" value="Genomic_DNA"/>
</dbReference>
<dbReference type="Pfam" id="PF01850">
    <property type="entry name" value="PIN"/>
    <property type="match status" value="1"/>
</dbReference>
<feature type="domain" description="PIN" evidence="1">
    <location>
        <begin position="7"/>
        <end position="125"/>
    </location>
</feature>
<name>A0A7Z9BVR0_9CYAN</name>
<dbReference type="RefSeq" id="WP_083625633.1">
    <property type="nucleotide sequence ID" value="NZ_LR734879.1"/>
</dbReference>
<dbReference type="SUPFAM" id="SSF88723">
    <property type="entry name" value="PIN domain-like"/>
    <property type="match status" value="1"/>
</dbReference>
<dbReference type="InterPro" id="IPR029060">
    <property type="entry name" value="PIN-like_dom_sf"/>
</dbReference>
<gene>
    <name evidence="2" type="ORF">PL8927_780223</name>
</gene>
<dbReference type="Proteomes" id="UP000184550">
    <property type="component" value="Unassembled WGS sequence"/>
</dbReference>
<dbReference type="InterPro" id="IPR002716">
    <property type="entry name" value="PIN_dom"/>
</dbReference>